<evidence type="ECO:0000313" key="1">
    <source>
        <dbReference type="EMBL" id="KRZ00955.1"/>
    </source>
</evidence>
<name>A0A0V1GRL3_9BILA</name>
<feature type="non-terminal residue" evidence="1">
    <location>
        <position position="124"/>
    </location>
</feature>
<evidence type="ECO:0000313" key="2">
    <source>
        <dbReference type="Proteomes" id="UP000055024"/>
    </source>
</evidence>
<gene>
    <name evidence="1" type="ORF">T11_4813</name>
</gene>
<keyword evidence="2" id="KW-1185">Reference proteome</keyword>
<dbReference type="OrthoDB" id="10388255at2759"/>
<dbReference type="AlphaFoldDB" id="A0A0V1GRL3"/>
<organism evidence="1 2">
    <name type="scientific">Trichinella zimbabwensis</name>
    <dbReference type="NCBI Taxonomy" id="268475"/>
    <lineage>
        <taxon>Eukaryota</taxon>
        <taxon>Metazoa</taxon>
        <taxon>Ecdysozoa</taxon>
        <taxon>Nematoda</taxon>
        <taxon>Enoplea</taxon>
        <taxon>Dorylaimia</taxon>
        <taxon>Trichinellida</taxon>
        <taxon>Trichinellidae</taxon>
        <taxon>Trichinella</taxon>
    </lineage>
</organism>
<protein>
    <submittedName>
        <fullName evidence="1">Uncharacterized protein</fullName>
    </submittedName>
</protein>
<comment type="caution">
    <text evidence="1">The sequence shown here is derived from an EMBL/GenBank/DDBJ whole genome shotgun (WGS) entry which is preliminary data.</text>
</comment>
<sequence>MAIAEVHSKYSDKKGLPPAIGYAIVHVNKTRVVNVKQAIRDDEDIAPSLWNRWHLLCRHKRIRRYADLLSFELNRSEYTFKGKQLHWLPVSNPWYQQTVENSLVSKKKSKSKQAASGVLKKIEM</sequence>
<proteinExistence type="predicted"/>
<reference evidence="1 2" key="1">
    <citation type="submission" date="2015-01" db="EMBL/GenBank/DDBJ databases">
        <title>Evolution of Trichinella species and genotypes.</title>
        <authorList>
            <person name="Korhonen P.K."/>
            <person name="Edoardo P."/>
            <person name="Giuseppe L.R."/>
            <person name="Gasser R.B."/>
        </authorList>
    </citation>
    <scope>NUCLEOTIDE SEQUENCE [LARGE SCALE GENOMIC DNA]</scope>
    <source>
        <strain evidence="1">ISS1029</strain>
    </source>
</reference>
<dbReference type="EMBL" id="JYDP01000364">
    <property type="protein sequence ID" value="KRZ00955.1"/>
    <property type="molecule type" value="Genomic_DNA"/>
</dbReference>
<accession>A0A0V1GRL3</accession>
<dbReference type="Proteomes" id="UP000055024">
    <property type="component" value="Unassembled WGS sequence"/>
</dbReference>